<dbReference type="SUPFAM" id="SSF52540">
    <property type="entry name" value="P-loop containing nucleoside triphosphate hydrolases"/>
    <property type="match status" value="1"/>
</dbReference>
<proteinExistence type="predicted"/>
<organism evidence="1">
    <name type="scientific">Amphimedon queenslandica</name>
    <name type="common">Sponge</name>
    <dbReference type="NCBI Taxonomy" id="400682"/>
    <lineage>
        <taxon>Eukaryota</taxon>
        <taxon>Metazoa</taxon>
        <taxon>Porifera</taxon>
        <taxon>Demospongiae</taxon>
        <taxon>Heteroscleromorpha</taxon>
        <taxon>Haplosclerida</taxon>
        <taxon>Niphatidae</taxon>
        <taxon>Amphimedon</taxon>
    </lineage>
</organism>
<dbReference type="PANTHER" id="PTHR47642">
    <property type="entry name" value="ATP-DEPENDENT DNA HELICASE"/>
    <property type="match status" value="1"/>
</dbReference>
<protein>
    <submittedName>
        <fullName evidence="1">ATP-dependent DNA helicase</fullName>
    </submittedName>
</protein>
<dbReference type="EnsemblMetazoa" id="Aqu2.1.32018_001">
    <property type="protein sequence ID" value="Aqu2.1.32018_001"/>
    <property type="gene ID" value="Aqu2.1.32018"/>
</dbReference>
<evidence type="ECO:0000313" key="1">
    <source>
        <dbReference type="EnsemblMetazoa" id="Aqu2.1.32018_001"/>
    </source>
</evidence>
<dbReference type="eggNOG" id="KOG0987">
    <property type="taxonomic scope" value="Eukaryota"/>
</dbReference>
<dbReference type="InterPro" id="IPR027417">
    <property type="entry name" value="P-loop_NTPase"/>
</dbReference>
<dbReference type="OMA" id="QGITCER"/>
<dbReference type="InParanoid" id="A0A1X7UW65"/>
<dbReference type="InterPro" id="IPR051055">
    <property type="entry name" value="PIF1_helicase"/>
</dbReference>
<name>A0A1X7UW65_AMPQE</name>
<sequence length="187" mass="20714">MLNKLASDDQQFIMKAYDTTGGKHVVLSDMSEKRSENGNLHLTLKLAVGAKVMLTVNVDVSDGPCIAARAKIIDFVTNDNCKIKKILVHFDNANAGLKAMQASPFRMVHPNTVPLNKHETTFLLRGWRGNDVTRLQFPLTLAWATTNHKVQGLTLEQIVVDMKGGMFIAAQAYVAFRRVKSLKDCTS</sequence>
<accession>A0A1X7UW65</accession>
<dbReference type="AlphaFoldDB" id="A0A1X7UW65"/>
<reference evidence="1" key="1">
    <citation type="submission" date="2017-05" db="UniProtKB">
        <authorList>
            <consortium name="EnsemblMetazoa"/>
        </authorList>
    </citation>
    <scope>IDENTIFICATION</scope>
</reference>
<dbReference type="PANTHER" id="PTHR47642:SF5">
    <property type="entry name" value="ATP-DEPENDENT DNA HELICASE"/>
    <property type="match status" value="1"/>
</dbReference>